<dbReference type="Gramene" id="OB01G35610.1">
    <property type="protein sequence ID" value="OB01G35610.1"/>
    <property type="gene ID" value="OB01G35610"/>
</dbReference>
<dbReference type="EnsemblPlants" id="OB01G35610.1">
    <property type="protein sequence ID" value="OB01G35610.1"/>
    <property type="gene ID" value="OB01G35610"/>
</dbReference>
<name>J3L2V5_ORYBR</name>
<protein>
    <submittedName>
        <fullName evidence="1">Uncharacterized protein</fullName>
    </submittedName>
</protein>
<organism evidence="1">
    <name type="scientific">Oryza brachyantha</name>
    <name type="common">malo sina</name>
    <dbReference type="NCBI Taxonomy" id="4533"/>
    <lineage>
        <taxon>Eukaryota</taxon>
        <taxon>Viridiplantae</taxon>
        <taxon>Streptophyta</taxon>
        <taxon>Embryophyta</taxon>
        <taxon>Tracheophyta</taxon>
        <taxon>Spermatophyta</taxon>
        <taxon>Magnoliopsida</taxon>
        <taxon>Liliopsida</taxon>
        <taxon>Poales</taxon>
        <taxon>Poaceae</taxon>
        <taxon>BOP clade</taxon>
        <taxon>Oryzoideae</taxon>
        <taxon>Oryzeae</taxon>
        <taxon>Oryzinae</taxon>
        <taxon>Oryza</taxon>
    </lineage>
</organism>
<dbReference type="Proteomes" id="UP000006038">
    <property type="component" value="Chromosome 1"/>
</dbReference>
<evidence type="ECO:0000313" key="1">
    <source>
        <dbReference type="EnsemblPlants" id="OB01G35610.1"/>
    </source>
</evidence>
<dbReference type="AlphaFoldDB" id="J3L2V5"/>
<reference evidence="1" key="1">
    <citation type="journal article" date="2013" name="Nat. Commun.">
        <title>Whole-genome sequencing of Oryza brachyantha reveals mechanisms underlying Oryza genome evolution.</title>
        <authorList>
            <person name="Chen J."/>
            <person name="Huang Q."/>
            <person name="Gao D."/>
            <person name="Wang J."/>
            <person name="Lang Y."/>
            <person name="Liu T."/>
            <person name="Li B."/>
            <person name="Bai Z."/>
            <person name="Luis Goicoechea J."/>
            <person name="Liang C."/>
            <person name="Chen C."/>
            <person name="Zhang W."/>
            <person name="Sun S."/>
            <person name="Liao Y."/>
            <person name="Zhang X."/>
            <person name="Yang L."/>
            <person name="Song C."/>
            <person name="Wang M."/>
            <person name="Shi J."/>
            <person name="Liu G."/>
            <person name="Liu J."/>
            <person name="Zhou H."/>
            <person name="Zhou W."/>
            <person name="Yu Q."/>
            <person name="An N."/>
            <person name="Chen Y."/>
            <person name="Cai Q."/>
            <person name="Wang B."/>
            <person name="Liu B."/>
            <person name="Min J."/>
            <person name="Huang Y."/>
            <person name="Wu H."/>
            <person name="Li Z."/>
            <person name="Zhang Y."/>
            <person name="Yin Y."/>
            <person name="Song W."/>
            <person name="Jiang J."/>
            <person name="Jackson S.A."/>
            <person name="Wing R.A."/>
            <person name="Wang J."/>
            <person name="Chen M."/>
        </authorList>
    </citation>
    <scope>NUCLEOTIDE SEQUENCE [LARGE SCALE GENOMIC DNA]</scope>
    <source>
        <strain evidence="1">cv. IRGC 101232</strain>
    </source>
</reference>
<keyword evidence="2" id="KW-1185">Reference proteome</keyword>
<proteinExistence type="predicted"/>
<reference evidence="1" key="2">
    <citation type="submission" date="2013-04" db="UniProtKB">
        <authorList>
            <consortium name="EnsemblPlants"/>
        </authorList>
    </citation>
    <scope>IDENTIFICATION</scope>
</reference>
<sequence>MLVFIFFFLFSSVFKLGAIETFCNIILSVTSIFFLSQSILSFDPGFHVSSCISMLQPFFNRFILRNPTKSFYSHPHYLVFLKAK</sequence>
<evidence type="ECO:0000313" key="2">
    <source>
        <dbReference type="Proteomes" id="UP000006038"/>
    </source>
</evidence>
<accession>J3L2V5</accession>
<dbReference type="HOGENOM" id="CLU_2531070_0_0_1"/>